<reference evidence="1" key="1">
    <citation type="submission" date="2021-06" db="EMBL/GenBank/DDBJ databases">
        <authorList>
            <person name="Kallberg Y."/>
            <person name="Tangrot J."/>
            <person name="Rosling A."/>
        </authorList>
    </citation>
    <scope>NUCLEOTIDE SEQUENCE</scope>
    <source>
        <strain evidence="1">CL551</strain>
    </source>
</reference>
<keyword evidence="2" id="KW-1185">Reference proteome</keyword>
<sequence>MSETIDSKDIRVVAAIDFGTTYSGFAYVHAKNPQEIKTNTEWQDNDGRFKTPTVLLYDENMVLKEWGHPALAERPTRKKSTTGVRPVELFKLYLGSSNHKPKLPPGLYYKQAISDYLGKIGEKLKTSLKVSWPRLEFYRQVLLIFTIPAEFDSNAIGIMRECALKANLIEERDSQNLLFTTEPEAAAIHCIKTLPEHDLKTGASFMVVDCGGGTVDLTTRKLLAGGKLSEITERTGDYCGGSFVDREFLKFLGKKVGDSAIKLVEENHYGQLQYMVQEFCRRVKIPFTGNPDVYKSFELDIEDVCPVLMQYVRGEEKDKMEENKWVVIIDFSDVKAMFDPVVDRIIRLIRNQLDSCSDCSAMFLVGGFSESKYLQSRIHREFDREVENISVPTHPISAIVKGAVQFGLKQGTIVDRILKWTYGTDVCRNWLPTDPEDKKIDDKIVTFSRLAKKGTRMTVDDKVYGMYTPGSKFQSKMGLDLYITEEEDAQFCDDSGVTLLGKFSIDLPFTGDEERSVIYTLQFGMVEILATAINASTGQRYMTTFDLEF</sequence>
<dbReference type="AlphaFoldDB" id="A0A9N8VCF4"/>
<protein>
    <submittedName>
        <fullName evidence="1">3628_t:CDS:1</fullName>
    </submittedName>
</protein>
<dbReference type="SUPFAM" id="SSF53067">
    <property type="entry name" value="Actin-like ATPase domain"/>
    <property type="match status" value="2"/>
</dbReference>
<dbReference type="Gene3D" id="3.90.640.10">
    <property type="entry name" value="Actin, Chain A, domain 4"/>
    <property type="match status" value="1"/>
</dbReference>
<dbReference type="Proteomes" id="UP000789342">
    <property type="component" value="Unassembled WGS sequence"/>
</dbReference>
<proteinExistence type="predicted"/>
<evidence type="ECO:0000313" key="2">
    <source>
        <dbReference type="Proteomes" id="UP000789342"/>
    </source>
</evidence>
<dbReference type="CDD" id="cd10229">
    <property type="entry name" value="ASKHA_NBD_HSP70_HSPA12"/>
    <property type="match status" value="1"/>
</dbReference>
<comment type="caution">
    <text evidence="1">The sequence shown here is derived from an EMBL/GenBank/DDBJ whole genome shotgun (WGS) entry which is preliminary data.</text>
</comment>
<evidence type="ECO:0000313" key="1">
    <source>
        <dbReference type="EMBL" id="CAG8445838.1"/>
    </source>
</evidence>
<gene>
    <name evidence="1" type="ORF">AMORRO_LOCUS601</name>
</gene>
<organism evidence="1 2">
    <name type="scientific">Acaulospora morrowiae</name>
    <dbReference type="NCBI Taxonomy" id="94023"/>
    <lineage>
        <taxon>Eukaryota</taxon>
        <taxon>Fungi</taxon>
        <taxon>Fungi incertae sedis</taxon>
        <taxon>Mucoromycota</taxon>
        <taxon>Glomeromycotina</taxon>
        <taxon>Glomeromycetes</taxon>
        <taxon>Diversisporales</taxon>
        <taxon>Acaulosporaceae</taxon>
        <taxon>Acaulospora</taxon>
    </lineage>
</organism>
<dbReference type="PANTHER" id="PTHR14187:SF5">
    <property type="entry name" value="HEAT SHOCK 70 KDA PROTEIN 12A"/>
    <property type="match status" value="1"/>
</dbReference>
<dbReference type="PANTHER" id="PTHR14187">
    <property type="entry name" value="ALPHA KINASE/ELONGATION FACTOR 2 KINASE"/>
    <property type="match status" value="1"/>
</dbReference>
<dbReference type="EMBL" id="CAJVPV010000179">
    <property type="protein sequence ID" value="CAG8445838.1"/>
    <property type="molecule type" value="Genomic_DNA"/>
</dbReference>
<dbReference type="InterPro" id="IPR043129">
    <property type="entry name" value="ATPase_NBD"/>
</dbReference>
<dbReference type="OrthoDB" id="2963168at2759"/>
<name>A0A9N8VCF4_9GLOM</name>
<accession>A0A9N8VCF4</accession>
<dbReference type="Gene3D" id="3.30.420.40">
    <property type="match status" value="2"/>
</dbReference>